<keyword evidence="2" id="KW-0472">Membrane</keyword>
<proteinExistence type="predicted"/>
<keyword evidence="2" id="KW-0812">Transmembrane</keyword>
<organism evidence="3 4">
    <name type="scientific">Cricetulus griseus</name>
    <name type="common">Chinese hamster</name>
    <name type="synonym">Cricetulus barabensis griseus</name>
    <dbReference type="NCBI Taxonomy" id="10029"/>
    <lineage>
        <taxon>Eukaryota</taxon>
        <taxon>Metazoa</taxon>
        <taxon>Chordata</taxon>
        <taxon>Craniata</taxon>
        <taxon>Vertebrata</taxon>
        <taxon>Euteleostomi</taxon>
        <taxon>Mammalia</taxon>
        <taxon>Eutheria</taxon>
        <taxon>Euarchontoglires</taxon>
        <taxon>Glires</taxon>
        <taxon>Rodentia</taxon>
        <taxon>Myomorpha</taxon>
        <taxon>Muroidea</taxon>
        <taxon>Cricetidae</taxon>
        <taxon>Cricetinae</taxon>
        <taxon>Cricetulus</taxon>
    </lineage>
</organism>
<keyword evidence="3" id="KW-0430">Lectin</keyword>
<dbReference type="InterPro" id="IPR016186">
    <property type="entry name" value="C-type_lectin-like/link_sf"/>
</dbReference>
<dbReference type="Gene3D" id="3.10.100.10">
    <property type="entry name" value="Mannose-Binding Protein A, subunit A"/>
    <property type="match status" value="1"/>
</dbReference>
<dbReference type="InterPro" id="IPR050828">
    <property type="entry name" value="C-type_lectin/matrix_domain"/>
</dbReference>
<dbReference type="PANTHER" id="PTHR45710">
    <property type="entry name" value="C-TYPE LECTIN DOMAIN-CONTAINING PROTEIN 180"/>
    <property type="match status" value="1"/>
</dbReference>
<dbReference type="EMBL" id="KE682741">
    <property type="protein sequence ID" value="ERE66185.1"/>
    <property type="molecule type" value="Genomic_DNA"/>
</dbReference>
<accession>A0A061HVI7</accession>
<dbReference type="GO" id="GO:0030246">
    <property type="term" value="F:carbohydrate binding"/>
    <property type="evidence" value="ECO:0007669"/>
    <property type="project" value="UniProtKB-KW"/>
</dbReference>
<protein>
    <submittedName>
        <fullName evidence="3">C-type lectin domain family 2 member H-like protein</fullName>
    </submittedName>
</protein>
<evidence type="ECO:0000313" key="3">
    <source>
        <dbReference type="EMBL" id="ERE66185.1"/>
    </source>
</evidence>
<feature type="transmembrane region" description="Helical" evidence="2">
    <location>
        <begin position="197"/>
        <end position="224"/>
    </location>
</feature>
<sequence>MDKKLQGKYLRIISPVSPVKLYCSCIMNVVLTVAVIALYVTLSVRKEKLANVSPGPCYATCPRDWIGFGSKCFYFSEDTRNWTSSQSSCIAREAHLALFESLEELAFTRYISLARGAGATSGGSIEIEKKEDPARLPSEAGQQIRTYEGELEMGTSASKAVLIEQLVELLKKQGKKLQGKCLRIIFSVSDVKLYCCYVVIMVLTVAVIALTVAMSLLVSVFLYLRLGSQMPPAVAPNASTCTLRTESINTDLLQEGEMGGSAFLRVGVLDRVPIRGEGGYAYLSDKVISSGRVYMKRKWICSKPLLYFTGASDFKTWVGNVSTHA</sequence>
<comment type="subcellular location">
    <subcellularLocation>
        <location evidence="1">Membrane</location>
        <topology evidence="1">Single-pass type II membrane protein</topology>
    </subcellularLocation>
</comment>
<evidence type="ECO:0000313" key="4">
    <source>
        <dbReference type="Proteomes" id="UP000030759"/>
    </source>
</evidence>
<name>A0A061HVI7_CRIGR</name>
<dbReference type="Proteomes" id="UP000030759">
    <property type="component" value="Unassembled WGS sequence"/>
</dbReference>
<keyword evidence="2" id="KW-1133">Transmembrane helix</keyword>
<dbReference type="InterPro" id="IPR016187">
    <property type="entry name" value="CTDL_fold"/>
</dbReference>
<evidence type="ECO:0000256" key="1">
    <source>
        <dbReference type="ARBA" id="ARBA00004606"/>
    </source>
</evidence>
<dbReference type="AlphaFoldDB" id="A0A061HVI7"/>
<gene>
    <name evidence="3" type="ORF">H671_8g19636</name>
</gene>
<reference evidence="4" key="1">
    <citation type="journal article" date="2013" name="Nat. Biotechnol.">
        <title>Chinese hamster genome sequenced from sorted chromosomes.</title>
        <authorList>
            <person name="Brinkrolf K."/>
            <person name="Rupp O."/>
            <person name="Laux H."/>
            <person name="Kollin F."/>
            <person name="Ernst W."/>
            <person name="Linke B."/>
            <person name="Kofler R."/>
            <person name="Romand S."/>
            <person name="Hesse F."/>
            <person name="Budach W.E."/>
            <person name="Galosy S."/>
            <person name="Muller D."/>
            <person name="Noll T."/>
            <person name="Wienberg J."/>
            <person name="Jostock T."/>
            <person name="Leonard M."/>
            <person name="Grillari J."/>
            <person name="Tauch A."/>
            <person name="Goesmann A."/>
            <person name="Helk B."/>
            <person name="Mott J.E."/>
            <person name="Puhler A."/>
            <person name="Borth N."/>
        </authorList>
    </citation>
    <scope>NUCLEOTIDE SEQUENCE [LARGE SCALE GENOMIC DNA]</scope>
    <source>
        <strain evidence="4">17A/GY</strain>
    </source>
</reference>
<evidence type="ECO:0000256" key="2">
    <source>
        <dbReference type="SAM" id="Phobius"/>
    </source>
</evidence>
<feature type="transmembrane region" description="Helical" evidence="2">
    <location>
        <begin position="21"/>
        <end position="42"/>
    </location>
</feature>
<dbReference type="GO" id="GO:0046703">
    <property type="term" value="F:natural killer cell lectin-like receptor binding"/>
    <property type="evidence" value="ECO:0007669"/>
    <property type="project" value="TreeGrafter"/>
</dbReference>
<dbReference type="SUPFAM" id="SSF56436">
    <property type="entry name" value="C-type lectin-like"/>
    <property type="match status" value="1"/>
</dbReference>
<dbReference type="PANTHER" id="PTHR45710:SF35">
    <property type="entry name" value="C-TYPE LECTIN DOMAIN FAMILY 2 MEMBER D"/>
    <property type="match status" value="1"/>
</dbReference>
<dbReference type="GO" id="GO:0009897">
    <property type="term" value="C:external side of plasma membrane"/>
    <property type="evidence" value="ECO:0007669"/>
    <property type="project" value="TreeGrafter"/>
</dbReference>